<dbReference type="SUPFAM" id="SSF55347">
    <property type="entry name" value="Glyceraldehyde-3-phosphate dehydrogenase-like, C-terminal domain"/>
    <property type="match status" value="1"/>
</dbReference>
<keyword evidence="5 13" id="KW-0220">Diaminopimelate biosynthesis</keyword>
<dbReference type="GO" id="GO:0016726">
    <property type="term" value="F:oxidoreductase activity, acting on CH or CH2 groups, NAD or NADP as acceptor"/>
    <property type="evidence" value="ECO:0007669"/>
    <property type="project" value="UniProtKB-UniRule"/>
</dbReference>
<evidence type="ECO:0000256" key="1">
    <source>
        <dbReference type="ARBA" id="ARBA00006642"/>
    </source>
</evidence>
<evidence type="ECO:0000256" key="10">
    <source>
        <dbReference type="ARBA" id="ARBA00038983"/>
    </source>
</evidence>
<keyword evidence="3 13" id="KW-0028">Amino-acid biosynthesis</keyword>
<evidence type="ECO:0000256" key="5">
    <source>
        <dbReference type="ARBA" id="ARBA00022915"/>
    </source>
</evidence>
<dbReference type="NCBIfam" id="TIGR00036">
    <property type="entry name" value="dapB"/>
    <property type="match status" value="1"/>
</dbReference>
<feature type="active site" description="Proton donor/acceptor" evidence="13">
    <location>
        <position position="149"/>
    </location>
</feature>
<protein>
    <recommendedName>
        <fullName evidence="10 13">4-hydroxy-tetrahydrodipicolinate reductase</fullName>
        <shortName evidence="13">HTPA reductase</shortName>
        <ecNumber evidence="10 13">1.17.1.8</ecNumber>
    </recommendedName>
</protein>
<dbReference type="Proteomes" id="UP000199376">
    <property type="component" value="Unassembled WGS sequence"/>
</dbReference>
<reference evidence="16 17" key="1">
    <citation type="submission" date="2016-10" db="EMBL/GenBank/DDBJ databases">
        <authorList>
            <person name="de Groot N.N."/>
        </authorList>
    </citation>
    <scope>NUCLEOTIDE SEQUENCE [LARGE SCALE GENOMIC DNA]</scope>
    <source>
        <strain evidence="16 17">DSM 19113</strain>
    </source>
</reference>
<keyword evidence="2 13" id="KW-0963">Cytoplasm</keyword>
<keyword evidence="8 13" id="KW-0457">Lysine biosynthesis</keyword>
<dbReference type="UniPathway" id="UPA00034">
    <property type="reaction ID" value="UER00018"/>
</dbReference>
<evidence type="ECO:0000256" key="4">
    <source>
        <dbReference type="ARBA" id="ARBA00022857"/>
    </source>
</evidence>
<comment type="catalytic activity">
    <reaction evidence="12 13">
        <text>(S)-2,3,4,5-tetrahydrodipicolinate + NAD(+) + H2O = (2S,4S)-4-hydroxy-2,3,4,5-tetrahydrodipicolinate + NADH + H(+)</text>
        <dbReference type="Rhea" id="RHEA:35323"/>
        <dbReference type="ChEBI" id="CHEBI:15377"/>
        <dbReference type="ChEBI" id="CHEBI:15378"/>
        <dbReference type="ChEBI" id="CHEBI:16845"/>
        <dbReference type="ChEBI" id="CHEBI:57540"/>
        <dbReference type="ChEBI" id="CHEBI:57945"/>
        <dbReference type="ChEBI" id="CHEBI:67139"/>
        <dbReference type="EC" id="1.17.1.8"/>
    </reaction>
</comment>
<keyword evidence="17" id="KW-1185">Reference proteome</keyword>
<dbReference type="STRING" id="283737.SAMN05660453_0476"/>
<dbReference type="GO" id="GO:0008839">
    <property type="term" value="F:4-hydroxy-tetrahydrodipicolinate reductase"/>
    <property type="evidence" value="ECO:0007669"/>
    <property type="project" value="UniProtKB-UniRule"/>
</dbReference>
<proteinExistence type="inferred from homology"/>
<evidence type="ECO:0000256" key="3">
    <source>
        <dbReference type="ARBA" id="ARBA00022605"/>
    </source>
</evidence>
<feature type="active site" description="Proton donor" evidence="13">
    <location>
        <position position="153"/>
    </location>
</feature>
<keyword evidence="4 13" id="KW-0521">NADP</keyword>
<evidence type="ECO:0000256" key="11">
    <source>
        <dbReference type="ARBA" id="ARBA00049080"/>
    </source>
</evidence>
<dbReference type="FunFam" id="3.30.360.10:FF:000009">
    <property type="entry name" value="4-hydroxy-tetrahydrodipicolinate reductase"/>
    <property type="match status" value="1"/>
</dbReference>
<dbReference type="SUPFAM" id="SSF51735">
    <property type="entry name" value="NAD(P)-binding Rossmann-fold domains"/>
    <property type="match status" value="1"/>
</dbReference>
<dbReference type="InterPro" id="IPR036291">
    <property type="entry name" value="NAD(P)-bd_dom_sf"/>
</dbReference>
<dbReference type="OrthoDB" id="9790352at2"/>
<evidence type="ECO:0000256" key="6">
    <source>
        <dbReference type="ARBA" id="ARBA00023002"/>
    </source>
</evidence>
<evidence type="ECO:0000256" key="8">
    <source>
        <dbReference type="ARBA" id="ARBA00023154"/>
    </source>
</evidence>
<comment type="subunit">
    <text evidence="13">Homotetramer.</text>
</comment>
<evidence type="ECO:0000256" key="12">
    <source>
        <dbReference type="ARBA" id="ARBA00049396"/>
    </source>
</evidence>
<evidence type="ECO:0000259" key="14">
    <source>
        <dbReference type="Pfam" id="PF01113"/>
    </source>
</evidence>
<dbReference type="PANTHER" id="PTHR20836:SF0">
    <property type="entry name" value="4-HYDROXY-TETRAHYDRODIPICOLINATE REDUCTASE 1, CHLOROPLASTIC-RELATED"/>
    <property type="match status" value="1"/>
</dbReference>
<evidence type="ECO:0000313" key="17">
    <source>
        <dbReference type="Proteomes" id="UP000199376"/>
    </source>
</evidence>
<sequence length="257" mass="28147">MIKVIIAGFRGAMGQQALQMIKEQDNLEVVAVYSPSANAENAQAAGVEADTQVFNQLEDIKVEADVWLDFTTPAAVFENTKFAIEHGYQPVIGTTGLTDQQEEELMNLASDKKVGGLIVPNFSLSAVLLMKFSEEAAQYFSDVEVIEMHHEDKKDAPSGTALMTAKRIDKVRKAHEQGDSKETMPGVRGADLNGIRIHAVRLPGYVAHEQVLFGGEGEALTIRQDSFNRSSFMKGVKLAIEKVHTVDKLTIGLEQVM</sequence>
<dbReference type="GO" id="GO:0009089">
    <property type="term" value="P:lysine biosynthetic process via diaminopimelate"/>
    <property type="evidence" value="ECO:0007669"/>
    <property type="project" value="UniProtKB-UniRule"/>
</dbReference>
<name>A0A1I1EH03_9LACO</name>
<feature type="binding site" evidence="13">
    <location>
        <begin position="93"/>
        <end position="95"/>
    </location>
    <ligand>
        <name>NAD(+)</name>
        <dbReference type="ChEBI" id="CHEBI:57540"/>
    </ligand>
</feature>
<evidence type="ECO:0000256" key="13">
    <source>
        <dbReference type="HAMAP-Rule" id="MF_00102"/>
    </source>
</evidence>
<dbReference type="Gene3D" id="3.30.360.10">
    <property type="entry name" value="Dihydrodipicolinate Reductase, domain 2"/>
    <property type="match status" value="1"/>
</dbReference>
<feature type="binding site" evidence="13">
    <location>
        <begin position="159"/>
        <end position="160"/>
    </location>
    <ligand>
        <name>(S)-2,3,4,5-tetrahydrodipicolinate</name>
        <dbReference type="ChEBI" id="CHEBI:16845"/>
    </ligand>
</feature>
<dbReference type="InterPro" id="IPR023940">
    <property type="entry name" value="DHDPR_bac"/>
</dbReference>
<dbReference type="GO" id="GO:0050661">
    <property type="term" value="F:NADP binding"/>
    <property type="evidence" value="ECO:0007669"/>
    <property type="project" value="UniProtKB-UniRule"/>
</dbReference>
<feature type="binding site" evidence="13">
    <location>
        <begin position="8"/>
        <end position="13"/>
    </location>
    <ligand>
        <name>NAD(+)</name>
        <dbReference type="ChEBI" id="CHEBI:57540"/>
    </ligand>
</feature>
<dbReference type="Pfam" id="PF05173">
    <property type="entry name" value="DapB_C"/>
    <property type="match status" value="1"/>
</dbReference>
<feature type="binding site" evidence="13">
    <location>
        <position position="150"/>
    </location>
    <ligand>
        <name>(S)-2,3,4,5-tetrahydrodipicolinate</name>
        <dbReference type="ChEBI" id="CHEBI:16845"/>
    </ligand>
</feature>
<comment type="function">
    <text evidence="13">Catalyzes the conversion of 4-hydroxy-tetrahydrodipicolinate (HTPA) to tetrahydrodipicolinate.</text>
</comment>
<evidence type="ECO:0000256" key="2">
    <source>
        <dbReference type="ARBA" id="ARBA00022490"/>
    </source>
</evidence>
<comment type="caution">
    <text evidence="13">Lacks conserved residue(s) required for the propagation of feature annotation.</text>
</comment>
<dbReference type="Pfam" id="PF01113">
    <property type="entry name" value="DapB_N"/>
    <property type="match status" value="1"/>
</dbReference>
<dbReference type="GO" id="GO:0051287">
    <property type="term" value="F:NAD binding"/>
    <property type="evidence" value="ECO:0007669"/>
    <property type="project" value="UniProtKB-UniRule"/>
</dbReference>
<dbReference type="PANTHER" id="PTHR20836">
    <property type="entry name" value="DIHYDRODIPICOLINATE REDUCTASE"/>
    <property type="match status" value="1"/>
</dbReference>
<dbReference type="EC" id="1.17.1.8" evidence="10 13"/>
<dbReference type="PROSITE" id="PS01298">
    <property type="entry name" value="DAPB"/>
    <property type="match status" value="1"/>
</dbReference>
<accession>A0A1I1EH03</accession>
<dbReference type="InterPro" id="IPR022664">
    <property type="entry name" value="DapB_N_CS"/>
</dbReference>
<comment type="caution">
    <text evidence="13">Was originally thought to be a dihydrodipicolinate reductase (DHDPR), catalyzing the conversion of dihydrodipicolinate to tetrahydrodipicolinate. However, it was shown in E.coli that the substrate of the enzymatic reaction is not dihydrodipicolinate (DHDP) but in fact (2S,4S)-4-hydroxy-2,3,4,5-tetrahydrodipicolinic acid (HTPA), the product released by the DapA-catalyzed reaction.</text>
</comment>
<dbReference type="Gene3D" id="3.40.50.720">
    <property type="entry name" value="NAD(P)-binding Rossmann-like Domain"/>
    <property type="match status" value="1"/>
</dbReference>
<comment type="subcellular location">
    <subcellularLocation>
        <location evidence="13">Cytoplasm</location>
    </subcellularLocation>
</comment>
<dbReference type="PIRSF" id="PIRSF000161">
    <property type="entry name" value="DHPR"/>
    <property type="match status" value="1"/>
</dbReference>
<dbReference type="EMBL" id="FOLI01000001">
    <property type="protein sequence ID" value="SFB86449.1"/>
    <property type="molecule type" value="Genomic_DNA"/>
</dbReference>
<dbReference type="CDD" id="cd02274">
    <property type="entry name" value="DHDPR_N"/>
    <property type="match status" value="1"/>
</dbReference>
<dbReference type="HAMAP" id="MF_00102">
    <property type="entry name" value="DapB"/>
    <property type="match status" value="1"/>
</dbReference>
<evidence type="ECO:0000256" key="9">
    <source>
        <dbReference type="ARBA" id="ARBA00037922"/>
    </source>
</evidence>
<evidence type="ECO:0000313" key="16">
    <source>
        <dbReference type="EMBL" id="SFB86449.1"/>
    </source>
</evidence>
<evidence type="ECO:0000256" key="7">
    <source>
        <dbReference type="ARBA" id="ARBA00023027"/>
    </source>
</evidence>
<feature type="domain" description="Dihydrodipicolinate reductase C-terminal" evidence="15">
    <location>
        <begin position="126"/>
        <end position="257"/>
    </location>
</feature>
<dbReference type="InterPro" id="IPR022663">
    <property type="entry name" value="DapB_C"/>
</dbReference>
<comment type="similarity">
    <text evidence="1 13">Belongs to the DapB family.</text>
</comment>
<dbReference type="RefSeq" id="WP_091501636.1">
    <property type="nucleotide sequence ID" value="NZ_FOLI01000001.1"/>
</dbReference>
<dbReference type="GO" id="GO:0019877">
    <property type="term" value="P:diaminopimelate biosynthetic process"/>
    <property type="evidence" value="ECO:0007669"/>
    <property type="project" value="UniProtKB-UniRule"/>
</dbReference>
<feature type="binding site" evidence="13">
    <location>
        <begin position="119"/>
        <end position="122"/>
    </location>
    <ligand>
        <name>NAD(+)</name>
        <dbReference type="ChEBI" id="CHEBI:57540"/>
    </ligand>
</feature>
<feature type="domain" description="Dihydrodipicolinate reductase N-terminal" evidence="14">
    <location>
        <begin position="2"/>
        <end position="122"/>
    </location>
</feature>
<keyword evidence="6 13" id="KW-0560">Oxidoreductase</keyword>
<evidence type="ECO:0000259" key="15">
    <source>
        <dbReference type="Pfam" id="PF05173"/>
    </source>
</evidence>
<organism evidence="16 17">
    <name type="scientific">Fructobacillus durionis</name>
    <dbReference type="NCBI Taxonomy" id="283737"/>
    <lineage>
        <taxon>Bacteria</taxon>
        <taxon>Bacillati</taxon>
        <taxon>Bacillota</taxon>
        <taxon>Bacilli</taxon>
        <taxon>Lactobacillales</taxon>
        <taxon>Lactobacillaceae</taxon>
        <taxon>Fructobacillus</taxon>
    </lineage>
</organism>
<dbReference type="AlphaFoldDB" id="A0A1I1EH03"/>
<gene>
    <name evidence="13" type="primary">dapB</name>
    <name evidence="16" type="ORF">SAMN05660453_0476</name>
</gene>
<dbReference type="GO" id="GO:0005829">
    <property type="term" value="C:cytosol"/>
    <property type="evidence" value="ECO:0007669"/>
    <property type="project" value="TreeGrafter"/>
</dbReference>
<comment type="catalytic activity">
    <reaction evidence="11 13">
        <text>(S)-2,3,4,5-tetrahydrodipicolinate + NADP(+) + H2O = (2S,4S)-4-hydroxy-2,3,4,5-tetrahydrodipicolinate + NADPH + H(+)</text>
        <dbReference type="Rhea" id="RHEA:35331"/>
        <dbReference type="ChEBI" id="CHEBI:15377"/>
        <dbReference type="ChEBI" id="CHEBI:15378"/>
        <dbReference type="ChEBI" id="CHEBI:16845"/>
        <dbReference type="ChEBI" id="CHEBI:57783"/>
        <dbReference type="ChEBI" id="CHEBI:58349"/>
        <dbReference type="ChEBI" id="CHEBI:67139"/>
        <dbReference type="EC" id="1.17.1.8"/>
    </reaction>
</comment>
<keyword evidence="7 13" id="KW-0520">NAD</keyword>
<dbReference type="InterPro" id="IPR000846">
    <property type="entry name" value="DapB_N"/>
</dbReference>
<comment type="pathway">
    <text evidence="9 13">Amino-acid biosynthesis; L-lysine biosynthesis via DAP pathway; (S)-tetrahydrodipicolinate from L-aspartate: step 4/4.</text>
</comment>